<dbReference type="EMBL" id="MU092491">
    <property type="protein sequence ID" value="KAF7846589.1"/>
    <property type="molecule type" value="Genomic_DNA"/>
</dbReference>
<keyword evidence="7" id="KW-1185">Reference proteome</keyword>
<dbReference type="SUPFAM" id="SSF56801">
    <property type="entry name" value="Acetyl-CoA synthetase-like"/>
    <property type="match status" value="1"/>
</dbReference>
<name>A0A8T0CKN9_CORYI</name>
<evidence type="ECO:0000313" key="7">
    <source>
        <dbReference type="Proteomes" id="UP000806378"/>
    </source>
</evidence>
<dbReference type="Pfam" id="PF00501">
    <property type="entry name" value="AMP-binding"/>
    <property type="match status" value="1"/>
</dbReference>
<dbReference type="GO" id="GO:0016874">
    <property type="term" value="F:ligase activity"/>
    <property type="evidence" value="ECO:0007669"/>
    <property type="project" value="UniProtKB-KW"/>
</dbReference>
<dbReference type="OrthoDB" id="10253115at2759"/>
<accession>A0A8T0CKN9</accession>
<reference evidence="6" key="1">
    <citation type="submission" date="2020-05" db="EMBL/GenBank/DDBJ databases">
        <title>WGS assembly of Corymbia citriodora subspecies variegata.</title>
        <authorList>
            <person name="Barry K."/>
            <person name="Hundley H."/>
            <person name="Shu S."/>
            <person name="Jenkins J."/>
            <person name="Grimwood J."/>
            <person name="Baten A."/>
        </authorList>
    </citation>
    <scope>NUCLEOTIDE SEQUENCE</scope>
    <source>
        <strain evidence="6">CV2-018</strain>
    </source>
</reference>
<gene>
    <name evidence="6" type="ORF">BT93_L4068</name>
</gene>
<keyword evidence="2" id="KW-0436">Ligase</keyword>
<feature type="domain" description="AMP-dependent synthetase/ligase" evidence="5">
    <location>
        <begin position="26"/>
        <end position="74"/>
    </location>
</feature>
<evidence type="ECO:0000313" key="6">
    <source>
        <dbReference type="EMBL" id="KAF7846589.1"/>
    </source>
</evidence>
<comment type="similarity">
    <text evidence="1">Belongs to the ATP-dependent AMP-binding enzyme family.</text>
</comment>
<organism evidence="6 7">
    <name type="scientific">Corymbia citriodora subsp. variegata</name>
    <dbReference type="NCBI Taxonomy" id="360336"/>
    <lineage>
        <taxon>Eukaryota</taxon>
        <taxon>Viridiplantae</taxon>
        <taxon>Streptophyta</taxon>
        <taxon>Embryophyta</taxon>
        <taxon>Tracheophyta</taxon>
        <taxon>Spermatophyta</taxon>
        <taxon>Magnoliopsida</taxon>
        <taxon>eudicotyledons</taxon>
        <taxon>Gunneridae</taxon>
        <taxon>Pentapetalae</taxon>
        <taxon>rosids</taxon>
        <taxon>malvids</taxon>
        <taxon>Myrtales</taxon>
        <taxon>Myrtaceae</taxon>
        <taxon>Myrtoideae</taxon>
        <taxon>Eucalypteae</taxon>
        <taxon>Corymbia</taxon>
    </lineage>
</organism>
<evidence type="ECO:0000256" key="4">
    <source>
        <dbReference type="ARBA" id="ARBA00023098"/>
    </source>
</evidence>
<dbReference type="AlphaFoldDB" id="A0A8T0CKN9"/>
<dbReference type="GO" id="GO:0006631">
    <property type="term" value="P:fatty acid metabolic process"/>
    <property type="evidence" value="ECO:0007669"/>
    <property type="project" value="UniProtKB-KW"/>
</dbReference>
<keyword evidence="3" id="KW-0276">Fatty acid metabolism</keyword>
<comment type="caution">
    <text evidence="6">The sequence shown here is derived from an EMBL/GenBank/DDBJ whole genome shotgun (WGS) entry which is preliminary data.</text>
</comment>
<dbReference type="Gene3D" id="3.40.50.980">
    <property type="match status" value="1"/>
</dbReference>
<evidence type="ECO:0000256" key="2">
    <source>
        <dbReference type="ARBA" id="ARBA00022598"/>
    </source>
</evidence>
<protein>
    <recommendedName>
        <fullName evidence="5">AMP-dependent synthetase/ligase domain-containing protein</fullName>
    </recommendedName>
</protein>
<dbReference type="Gramene" id="rna-gnl|WGS:JABURB|Cocit.L4068.1">
    <property type="protein sequence ID" value="cds-KAF7846589.1"/>
    <property type="gene ID" value="gene-BT93_L4068"/>
</dbReference>
<evidence type="ECO:0000256" key="3">
    <source>
        <dbReference type="ARBA" id="ARBA00022832"/>
    </source>
</evidence>
<dbReference type="PANTHER" id="PTHR43859">
    <property type="entry name" value="ACYL-ACTIVATING ENZYME"/>
    <property type="match status" value="1"/>
</dbReference>
<evidence type="ECO:0000259" key="5">
    <source>
        <dbReference type="Pfam" id="PF00501"/>
    </source>
</evidence>
<dbReference type="InterPro" id="IPR000873">
    <property type="entry name" value="AMP-dep_synth/lig_dom"/>
</dbReference>
<keyword evidence="4" id="KW-0443">Lipid metabolism</keyword>
<proteinExistence type="inferred from homology"/>
<sequence>MTAKKPMEGMIRCSANYVPLTPISFLERSAVVYRDRPSVVYGDVRYTWGETLRRCIKLASALDGLGVSRGDVVSQLSLPVTR</sequence>
<dbReference type="Proteomes" id="UP000806378">
    <property type="component" value="Unassembled WGS sequence"/>
</dbReference>
<evidence type="ECO:0000256" key="1">
    <source>
        <dbReference type="ARBA" id="ARBA00006432"/>
    </source>
</evidence>
<dbReference type="PANTHER" id="PTHR43859:SF4">
    <property type="entry name" value="BUTANOATE--COA LIGASE AAE1-RELATED"/>
    <property type="match status" value="1"/>
</dbReference>